<dbReference type="InterPro" id="IPR043132">
    <property type="entry name" value="BCAT-like_C"/>
</dbReference>
<name>A0A1D2QQI6_9GAMM</name>
<dbReference type="EMBL" id="MDLC01000019">
    <property type="protein sequence ID" value="ODS23846.1"/>
    <property type="molecule type" value="Genomic_DNA"/>
</dbReference>
<dbReference type="AlphaFoldDB" id="A0A1D2QQI6"/>
<dbReference type="GO" id="GO:0003824">
    <property type="term" value="F:catalytic activity"/>
    <property type="evidence" value="ECO:0007669"/>
    <property type="project" value="InterPro"/>
</dbReference>
<proteinExistence type="predicted"/>
<sequence length="87" mass="9937">MEIPFGPEKIISACNHSTRSHKNPRLNLKVTEKRISVDELEQYDKAFLTGTACEVQPVASTEETQYPERKIIKLIMNEFNQTVGKSE</sequence>
<dbReference type="InterPro" id="IPR036038">
    <property type="entry name" value="Aminotransferase-like"/>
</dbReference>
<reference evidence="1 2" key="1">
    <citation type="journal article" date="2016" name="Appl. Environ. Microbiol.">
        <title>Lack of Overt Genome Reduction in the Bryostatin-Producing Bryozoan Symbiont "Candidatus Endobugula sertula".</title>
        <authorList>
            <person name="Miller I.J."/>
            <person name="Vanee N."/>
            <person name="Fong S.S."/>
            <person name="Lim-Fong G.E."/>
            <person name="Kwan J.C."/>
        </authorList>
    </citation>
    <scope>NUCLEOTIDE SEQUENCE [LARGE SCALE GENOMIC DNA]</scope>
    <source>
        <strain evidence="1">AB1-4</strain>
    </source>
</reference>
<comment type="caution">
    <text evidence="1">The sequence shown here is derived from an EMBL/GenBank/DDBJ whole genome shotgun (WGS) entry which is preliminary data.</text>
</comment>
<dbReference type="SUPFAM" id="SSF56752">
    <property type="entry name" value="D-aminoacid aminotransferase-like PLP-dependent enzymes"/>
    <property type="match status" value="1"/>
</dbReference>
<protein>
    <recommendedName>
        <fullName evidence="3">Aminotransferase class IV</fullName>
    </recommendedName>
</protein>
<evidence type="ECO:0000313" key="1">
    <source>
        <dbReference type="EMBL" id="ODS23846.1"/>
    </source>
</evidence>
<gene>
    <name evidence="1" type="ORF">AB835_06795</name>
</gene>
<organism evidence="1 2">
    <name type="scientific">Candidatus Endobugula sertula</name>
    <name type="common">Bugula neritina bacterial symbiont</name>
    <dbReference type="NCBI Taxonomy" id="62101"/>
    <lineage>
        <taxon>Bacteria</taxon>
        <taxon>Pseudomonadati</taxon>
        <taxon>Pseudomonadota</taxon>
        <taxon>Gammaproteobacteria</taxon>
        <taxon>Cellvibrionales</taxon>
        <taxon>Cellvibrionaceae</taxon>
        <taxon>Candidatus Endobugula</taxon>
    </lineage>
</organism>
<dbReference type="STRING" id="62101.AB835_06795"/>
<dbReference type="Gene3D" id="3.20.10.10">
    <property type="entry name" value="D-amino Acid Aminotransferase, subunit A, domain 2"/>
    <property type="match status" value="1"/>
</dbReference>
<dbReference type="Proteomes" id="UP000242502">
    <property type="component" value="Unassembled WGS sequence"/>
</dbReference>
<evidence type="ECO:0000313" key="2">
    <source>
        <dbReference type="Proteomes" id="UP000242502"/>
    </source>
</evidence>
<accession>A0A1D2QQI6</accession>
<evidence type="ECO:0008006" key="3">
    <source>
        <dbReference type="Google" id="ProtNLM"/>
    </source>
</evidence>